<dbReference type="Gene3D" id="3.40.50.10190">
    <property type="entry name" value="BRCT domain"/>
    <property type="match status" value="2"/>
</dbReference>
<keyword evidence="13" id="KW-0233">DNA recombination</keyword>
<evidence type="ECO:0000256" key="6">
    <source>
        <dbReference type="ARBA" id="ARBA00022598"/>
    </source>
</evidence>
<dbReference type="PANTHER" id="PTHR45997">
    <property type="entry name" value="DNA LIGASE 4"/>
    <property type="match status" value="1"/>
</dbReference>
<dbReference type="InterPro" id="IPR012340">
    <property type="entry name" value="NA-bd_OB-fold"/>
</dbReference>
<dbReference type="GO" id="GO:0071897">
    <property type="term" value="P:DNA biosynthetic process"/>
    <property type="evidence" value="ECO:0007669"/>
    <property type="project" value="InterPro"/>
</dbReference>
<dbReference type="Gene3D" id="2.40.50.140">
    <property type="entry name" value="Nucleic acid-binding proteins"/>
    <property type="match status" value="1"/>
</dbReference>
<dbReference type="GO" id="GO:0006303">
    <property type="term" value="P:double-strand break repair via nonhomologous end joining"/>
    <property type="evidence" value="ECO:0007669"/>
    <property type="project" value="TreeGrafter"/>
</dbReference>
<dbReference type="Pfam" id="PF16589">
    <property type="entry name" value="BRCT_2"/>
    <property type="match status" value="1"/>
</dbReference>
<dbReference type="Gene3D" id="3.30.470.30">
    <property type="entry name" value="DNA ligase/mRNA capping enzyme"/>
    <property type="match status" value="1"/>
</dbReference>
<dbReference type="EMBL" id="PJQL01002270">
    <property type="protein sequence ID" value="RCH84777.1"/>
    <property type="molecule type" value="Genomic_DNA"/>
</dbReference>
<keyword evidence="9" id="KW-0547">Nucleotide-binding</keyword>
<dbReference type="PROSITE" id="PS50160">
    <property type="entry name" value="DNA_LIGASE_A3"/>
    <property type="match status" value="1"/>
</dbReference>
<evidence type="ECO:0000256" key="7">
    <source>
        <dbReference type="ARBA" id="ARBA00022723"/>
    </source>
</evidence>
<evidence type="ECO:0000256" key="19">
    <source>
        <dbReference type="RuleBase" id="RU004196"/>
    </source>
</evidence>
<evidence type="ECO:0000256" key="12">
    <source>
        <dbReference type="ARBA" id="ARBA00022842"/>
    </source>
</evidence>
<dbReference type="PANTHER" id="PTHR45997:SF1">
    <property type="entry name" value="DNA LIGASE 4"/>
    <property type="match status" value="1"/>
</dbReference>
<dbReference type="Pfam" id="PF01068">
    <property type="entry name" value="DNA_ligase_A_M"/>
    <property type="match status" value="1"/>
</dbReference>
<dbReference type="InterPro" id="IPR012310">
    <property type="entry name" value="DNA_ligase_ATP-dep_cent"/>
</dbReference>
<dbReference type="GO" id="GO:0003910">
    <property type="term" value="F:DNA ligase (ATP) activity"/>
    <property type="evidence" value="ECO:0007669"/>
    <property type="project" value="UniProtKB-EC"/>
</dbReference>
<keyword evidence="7" id="KW-0479">Metal-binding</keyword>
<evidence type="ECO:0000256" key="5">
    <source>
        <dbReference type="ARBA" id="ARBA00022073"/>
    </source>
</evidence>
<keyword evidence="15" id="KW-0539">Nucleus</keyword>
<dbReference type="STRING" id="86630.A0A367J4B7"/>
<dbReference type="InterPro" id="IPR012308">
    <property type="entry name" value="DNA_ligase_ATP-dep_N"/>
</dbReference>
<dbReference type="EC" id="6.5.1.1" evidence="4"/>
<dbReference type="InterPro" id="IPR036420">
    <property type="entry name" value="BRCT_dom_sf"/>
</dbReference>
<keyword evidence="6 22" id="KW-0436">Ligase</keyword>
<dbReference type="Proteomes" id="UP000252139">
    <property type="component" value="Unassembled WGS sequence"/>
</dbReference>
<evidence type="ECO:0000256" key="4">
    <source>
        <dbReference type="ARBA" id="ARBA00012727"/>
    </source>
</evidence>
<feature type="domain" description="ATP-dependent DNA ligase family profile" evidence="20">
    <location>
        <begin position="348"/>
        <end position="481"/>
    </location>
</feature>
<keyword evidence="12" id="KW-0460">Magnesium</keyword>
<evidence type="ECO:0000256" key="9">
    <source>
        <dbReference type="ARBA" id="ARBA00022741"/>
    </source>
</evidence>
<dbReference type="Gene3D" id="1.10.3260.10">
    <property type="entry name" value="DNA ligase, ATP-dependent, N-terminal domain"/>
    <property type="match status" value="1"/>
</dbReference>
<dbReference type="GO" id="GO:0005524">
    <property type="term" value="F:ATP binding"/>
    <property type="evidence" value="ECO:0007669"/>
    <property type="project" value="UniProtKB-KW"/>
</dbReference>
<comment type="similarity">
    <text evidence="3 19">Belongs to the ATP-dependent DNA ligase family.</text>
</comment>
<comment type="cofactor">
    <cofactor evidence="1">
        <name>Mg(2+)</name>
        <dbReference type="ChEBI" id="CHEBI:18420"/>
    </cofactor>
</comment>
<comment type="caution">
    <text evidence="22">The sequence shown here is derived from an EMBL/GenBank/DDBJ whole genome shotgun (WGS) entry which is preliminary data.</text>
</comment>
<evidence type="ECO:0000313" key="22">
    <source>
        <dbReference type="EMBL" id="RCH84777.1"/>
    </source>
</evidence>
<dbReference type="SUPFAM" id="SSF50249">
    <property type="entry name" value="Nucleic acid-binding proteins"/>
    <property type="match status" value="1"/>
</dbReference>
<feature type="domain" description="BRCT" evidence="21">
    <location>
        <begin position="559"/>
        <end position="647"/>
    </location>
</feature>
<evidence type="ECO:0000259" key="20">
    <source>
        <dbReference type="PROSITE" id="PS50160"/>
    </source>
</evidence>
<sequence>MENSPPFEEICKVLDALSKTKGTTQKKEIFSKYLNKWRSNYGPDFYDAMRLFLPKLDTREYSLKEDALAVRLVKALGLNPSSDHGQHLKNWRLPSKISAACGDLPSIAHEKIKDRSNVSFSTKTVKETHEILDELANSNSMNNHIQILKRMIKTYTPSQIRWLLRIIVKDLKIGMTENSILGAFHKDAKAAYDSGQSLHYICNELTTSTAKFNDEHISIFYPLKPQRGVKNSDKELKKFLNDNQQLFIKRNIKETPYCYVEEKIDGDRMQMHYDPEADKFMWFTRNQNDFTERFGHSSKDYGRLSSKIFKGLPSKRVILDGEMVAHDPKTGIILPFGTVRTSTQNDPWDSDDSQPCFIVFDILWFDDKLMMQYPLEERIYLLNSLITPQGNYLKLIPRKKLHTEEELMNELNAAIDMRMEGLMVKMPFARYDMKKTNAWLKLKPDYMDALVENCNLLVVGAKYGTGRRSNKLAQFFCAVRDDTIPETEEPRFVSFSMVGIGFTNEDFTHLNLISHLIITNSILESSQWGMQCALRFPRFVRSLALVDTQRGLDSSKISKKTAIFETLKIFIASGNEEYSKQELEKLVIENGAECVQNADVSDIVIAGNTNFHVLSLINSGKYNILSFQYFLDCVKEKDLLDIEPRYTIHITDVARQEVMEYIDDWGDSYTKLVSEERLAEVLKKMTLDNRNKEYYRKLVSEHAERYFDNHIPGMLFFKVIAYFDQDTKMMLTRLGTPLTAGWIKKKKSWDKLELLSIRFKSEGGLIRETPTEDITHVVFNKQDFCRLEELTKTFRRERLPRFVTSEWIEACLENDTLVDEAAFEPKIPAALLQKEMSV</sequence>
<keyword evidence="11" id="KW-0067">ATP-binding</keyword>
<dbReference type="GO" id="GO:0032807">
    <property type="term" value="C:DNA ligase IV complex"/>
    <property type="evidence" value="ECO:0007669"/>
    <property type="project" value="TreeGrafter"/>
</dbReference>
<organism evidence="22 23">
    <name type="scientific">Rhizopus azygosporus</name>
    <name type="common">Rhizopus microsporus var. azygosporus</name>
    <dbReference type="NCBI Taxonomy" id="86630"/>
    <lineage>
        <taxon>Eukaryota</taxon>
        <taxon>Fungi</taxon>
        <taxon>Fungi incertae sedis</taxon>
        <taxon>Mucoromycota</taxon>
        <taxon>Mucoromycotina</taxon>
        <taxon>Mucoromycetes</taxon>
        <taxon>Mucorales</taxon>
        <taxon>Mucorineae</taxon>
        <taxon>Rhizopodaceae</taxon>
        <taxon>Rhizopus</taxon>
    </lineage>
</organism>
<reference evidence="22 23" key="1">
    <citation type="journal article" date="2018" name="G3 (Bethesda)">
        <title>Phylogenetic and Phylogenomic Definition of Rhizopus Species.</title>
        <authorList>
            <person name="Gryganskyi A.P."/>
            <person name="Golan J."/>
            <person name="Dolatabadi S."/>
            <person name="Mondo S."/>
            <person name="Robb S."/>
            <person name="Idnurm A."/>
            <person name="Muszewska A."/>
            <person name="Steczkiewicz K."/>
            <person name="Masonjones S."/>
            <person name="Liao H.L."/>
            <person name="Gajdeczka M.T."/>
            <person name="Anike F."/>
            <person name="Vuek A."/>
            <person name="Anishchenko I.M."/>
            <person name="Voigt K."/>
            <person name="de Hoog G.S."/>
            <person name="Smith M.E."/>
            <person name="Heitman J."/>
            <person name="Vilgalys R."/>
            <person name="Stajich J.E."/>
        </authorList>
    </citation>
    <scope>NUCLEOTIDE SEQUENCE [LARGE SCALE GENOMIC DNA]</scope>
    <source>
        <strain evidence="22 23">CBS 357.93</strain>
    </source>
</reference>
<evidence type="ECO:0000256" key="15">
    <source>
        <dbReference type="ARBA" id="ARBA00023242"/>
    </source>
</evidence>
<evidence type="ECO:0000256" key="8">
    <source>
        <dbReference type="ARBA" id="ARBA00022737"/>
    </source>
</evidence>
<dbReference type="GO" id="GO:0003677">
    <property type="term" value="F:DNA binding"/>
    <property type="evidence" value="ECO:0007669"/>
    <property type="project" value="InterPro"/>
</dbReference>
<dbReference type="NCBIfam" id="TIGR00574">
    <property type="entry name" value="dnl1"/>
    <property type="match status" value="1"/>
</dbReference>
<evidence type="ECO:0000256" key="18">
    <source>
        <dbReference type="ARBA" id="ARBA00034003"/>
    </source>
</evidence>
<name>A0A367J4B7_RHIAZ</name>
<comment type="catalytic activity">
    <reaction evidence="18">
        <text>ATP + (deoxyribonucleotide)n-3'-hydroxyl + 5'-phospho-(deoxyribonucleotide)m = (deoxyribonucleotide)n+m + AMP + diphosphate.</text>
        <dbReference type="EC" id="6.5.1.1"/>
    </reaction>
</comment>
<evidence type="ECO:0000256" key="10">
    <source>
        <dbReference type="ARBA" id="ARBA00022763"/>
    </source>
</evidence>
<evidence type="ECO:0000256" key="11">
    <source>
        <dbReference type="ARBA" id="ARBA00022840"/>
    </source>
</evidence>
<dbReference type="Pfam" id="PF04675">
    <property type="entry name" value="DNA_ligase_A_N"/>
    <property type="match status" value="1"/>
</dbReference>
<comment type="subcellular location">
    <subcellularLocation>
        <location evidence="2">Nucleus</location>
    </subcellularLocation>
</comment>
<dbReference type="OrthoDB" id="151490at2759"/>
<dbReference type="AlphaFoldDB" id="A0A367J4B7"/>
<evidence type="ECO:0000256" key="17">
    <source>
        <dbReference type="ARBA" id="ARBA00031942"/>
    </source>
</evidence>
<dbReference type="SUPFAM" id="SSF52113">
    <property type="entry name" value="BRCT domain"/>
    <property type="match status" value="2"/>
</dbReference>
<dbReference type="CDD" id="cd07903">
    <property type="entry name" value="Adenylation_DNA_ligase_IV"/>
    <property type="match status" value="1"/>
</dbReference>
<keyword evidence="10" id="KW-0227">DNA damage</keyword>
<feature type="domain" description="BRCT" evidence="21">
    <location>
        <begin position="763"/>
        <end position="825"/>
    </location>
</feature>
<gene>
    <name evidence="22" type="primary">LIG4_2</name>
    <name evidence="22" type="ORF">CU097_005199</name>
</gene>
<dbReference type="GO" id="GO:0006310">
    <property type="term" value="P:DNA recombination"/>
    <property type="evidence" value="ECO:0007669"/>
    <property type="project" value="UniProtKB-KW"/>
</dbReference>
<dbReference type="SUPFAM" id="SSF117018">
    <property type="entry name" value="ATP-dependent DNA ligase DNA-binding domain"/>
    <property type="match status" value="1"/>
</dbReference>
<keyword evidence="23" id="KW-1185">Reference proteome</keyword>
<dbReference type="PROSITE" id="PS50172">
    <property type="entry name" value="BRCT"/>
    <property type="match status" value="2"/>
</dbReference>
<dbReference type="InterPro" id="IPR029710">
    <property type="entry name" value="LIG4"/>
</dbReference>
<dbReference type="InterPro" id="IPR036599">
    <property type="entry name" value="DNA_ligase_N_sf"/>
</dbReference>
<dbReference type="InterPro" id="IPR000977">
    <property type="entry name" value="DNA_ligase_ATP-dep"/>
</dbReference>
<dbReference type="GO" id="GO:0046872">
    <property type="term" value="F:metal ion binding"/>
    <property type="evidence" value="ECO:0007669"/>
    <property type="project" value="UniProtKB-KW"/>
</dbReference>
<evidence type="ECO:0000256" key="13">
    <source>
        <dbReference type="ARBA" id="ARBA00023172"/>
    </source>
</evidence>
<dbReference type="SUPFAM" id="SSF56091">
    <property type="entry name" value="DNA ligase/mRNA capping enzyme, catalytic domain"/>
    <property type="match status" value="1"/>
</dbReference>
<evidence type="ECO:0000313" key="23">
    <source>
        <dbReference type="Proteomes" id="UP000252139"/>
    </source>
</evidence>
<evidence type="ECO:0000256" key="16">
    <source>
        <dbReference type="ARBA" id="ARBA00030676"/>
    </source>
</evidence>
<dbReference type="InterPro" id="IPR044125">
    <property type="entry name" value="Adenylation_DNA_ligase_IV"/>
</dbReference>
<keyword evidence="8" id="KW-0677">Repeat</keyword>
<evidence type="ECO:0000256" key="3">
    <source>
        <dbReference type="ARBA" id="ARBA00007572"/>
    </source>
</evidence>
<evidence type="ECO:0000259" key="21">
    <source>
        <dbReference type="PROSITE" id="PS50172"/>
    </source>
</evidence>
<proteinExistence type="inferred from homology"/>
<evidence type="ECO:0000256" key="2">
    <source>
        <dbReference type="ARBA" id="ARBA00004123"/>
    </source>
</evidence>
<dbReference type="InterPro" id="IPR001357">
    <property type="entry name" value="BRCT_dom"/>
</dbReference>
<evidence type="ECO:0000256" key="1">
    <source>
        <dbReference type="ARBA" id="ARBA00001946"/>
    </source>
</evidence>
<keyword evidence="14" id="KW-0234">DNA repair</keyword>
<protein>
    <recommendedName>
        <fullName evidence="5">DNA ligase 4</fullName>
        <ecNumber evidence="4">6.5.1.1</ecNumber>
    </recommendedName>
    <alternativeName>
        <fullName evidence="17">DNA ligase IV</fullName>
    </alternativeName>
    <alternativeName>
        <fullName evidence="16">Polydeoxyribonucleotide synthase [ATP] 4</fullName>
    </alternativeName>
</protein>
<accession>A0A367J4B7</accession>
<dbReference type="GO" id="GO:0006297">
    <property type="term" value="P:nucleotide-excision repair, DNA gap filling"/>
    <property type="evidence" value="ECO:0007669"/>
    <property type="project" value="TreeGrafter"/>
</dbReference>
<evidence type="ECO:0000256" key="14">
    <source>
        <dbReference type="ARBA" id="ARBA00023204"/>
    </source>
</evidence>
<dbReference type="SMART" id="SM00292">
    <property type="entry name" value="BRCT"/>
    <property type="match status" value="2"/>
</dbReference>